<dbReference type="GO" id="GO:0003677">
    <property type="term" value="F:DNA binding"/>
    <property type="evidence" value="ECO:0007669"/>
    <property type="project" value="UniProtKB-KW"/>
</dbReference>
<evidence type="ECO:0000313" key="7">
    <source>
        <dbReference type="Proteomes" id="UP000295773"/>
    </source>
</evidence>
<proteinExistence type="predicted"/>
<feature type="transmembrane region" description="Helical" evidence="4">
    <location>
        <begin position="209"/>
        <end position="231"/>
    </location>
</feature>
<dbReference type="Pfam" id="PF13411">
    <property type="entry name" value="MerR_1"/>
    <property type="match status" value="1"/>
</dbReference>
<dbReference type="InterPro" id="IPR009061">
    <property type="entry name" value="DNA-bd_dom_put_sf"/>
</dbReference>
<dbReference type="Gene3D" id="1.10.1660.10">
    <property type="match status" value="1"/>
</dbReference>
<sequence length="433" mass="51076">MKIGEIEKLSGISAKTIRYYETKGLLQIKRGENAYREYGEEDLTQLQTIALLRKCGCSIAAIKDVTDGKCTLVELLEKQIHMLEKQKWQEDLRLSILYDMQKSFQKSDASALSAWLQTLKEIETDEFQQLHEDVQMLTQHSPLFYVVWTLILSGPILTLFLKINEHNVEHQGLLTLLSLADMSVLTLLWRKYFTTRHQFKERKKRGWILLLWLPFSLCIGFLFIFVIQWLKELLYLKDGYILWSSTMLADILPFFFLIEAMVINGAYIAKKTHNIDFEDYQVIFHKLKHYRFLMLFVNLIVLYISLTNINVLYPSHLETARWYAPILQTNDYQNITKVKTGFQSAKSFLSQHNKGDFYYFLYLKDGKKIDISMPNAAHEKRYEEHTYLEIEECDAIFMQLGIKKEGSMQHFQDNTLAAEYRNRFKKIVENKTK</sequence>
<dbReference type="SUPFAM" id="SSF46955">
    <property type="entry name" value="Putative DNA-binding domain"/>
    <property type="match status" value="1"/>
</dbReference>
<keyword evidence="7" id="KW-1185">Reference proteome</keyword>
<keyword evidence="4" id="KW-1133">Transmembrane helix</keyword>
<keyword evidence="1" id="KW-0805">Transcription regulation</keyword>
<dbReference type="GO" id="GO:0003700">
    <property type="term" value="F:DNA-binding transcription factor activity"/>
    <property type="evidence" value="ECO:0007669"/>
    <property type="project" value="InterPro"/>
</dbReference>
<name>A0A4R3TM35_9FIRM</name>
<organism evidence="6 7">
    <name type="scientific">Longicatena caecimuris</name>
    <dbReference type="NCBI Taxonomy" id="1796635"/>
    <lineage>
        <taxon>Bacteria</taxon>
        <taxon>Bacillati</taxon>
        <taxon>Bacillota</taxon>
        <taxon>Erysipelotrichia</taxon>
        <taxon>Erysipelotrichales</taxon>
        <taxon>Erysipelotrichaceae</taxon>
        <taxon>Longicatena</taxon>
    </lineage>
</organism>
<evidence type="ECO:0000256" key="3">
    <source>
        <dbReference type="ARBA" id="ARBA00023163"/>
    </source>
</evidence>
<evidence type="ECO:0000256" key="2">
    <source>
        <dbReference type="ARBA" id="ARBA00023125"/>
    </source>
</evidence>
<evidence type="ECO:0000313" key="6">
    <source>
        <dbReference type="EMBL" id="TCU62695.1"/>
    </source>
</evidence>
<protein>
    <submittedName>
        <fullName evidence="6">DNA-binding transcriptional MerR regulator</fullName>
    </submittedName>
</protein>
<keyword evidence="4" id="KW-0472">Membrane</keyword>
<dbReference type="InterPro" id="IPR047057">
    <property type="entry name" value="MerR_fam"/>
</dbReference>
<gene>
    <name evidence="6" type="ORF">EDD61_103108</name>
</gene>
<dbReference type="RefSeq" id="WP_132223889.1">
    <property type="nucleotide sequence ID" value="NZ_JANKBG010000003.1"/>
</dbReference>
<dbReference type="Proteomes" id="UP000295773">
    <property type="component" value="Unassembled WGS sequence"/>
</dbReference>
<feature type="domain" description="HTH merR-type" evidence="5">
    <location>
        <begin position="1"/>
        <end position="68"/>
    </location>
</feature>
<dbReference type="SMART" id="SM00422">
    <property type="entry name" value="HTH_MERR"/>
    <property type="match status" value="1"/>
</dbReference>
<feature type="transmembrane region" description="Helical" evidence="4">
    <location>
        <begin position="173"/>
        <end position="189"/>
    </location>
</feature>
<keyword evidence="4" id="KW-0812">Transmembrane</keyword>
<dbReference type="AlphaFoldDB" id="A0A4R3TM35"/>
<dbReference type="PANTHER" id="PTHR30204:SF94">
    <property type="entry name" value="HEAVY METAL-DEPENDENT TRANSCRIPTIONAL REGULATOR HI_0293-RELATED"/>
    <property type="match status" value="1"/>
</dbReference>
<evidence type="ECO:0000256" key="1">
    <source>
        <dbReference type="ARBA" id="ARBA00023015"/>
    </source>
</evidence>
<evidence type="ECO:0000259" key="5">
    <source>
        <dbReference type="PROSITE" id="PS50937"/>
    </source>
</evidence>
<dbReference type="PRINTS" id="PR00040">
    <property type="entry name" value="HTHMERR"/>
</dbReference>
<dbReference type="InterPro" id="IPR000551">
    <property type="entry name" value="MerR-type_HTH_dom"/>
</dbReference>
<feature type="transmembrane region" description="Helical" evidence="4">
    <location>
        <begin position="251"/>
        <end position="269"/>
    </location>
</feature>
<reference evidence="6 7" key="1">
    <citation type="submission" date="2019-03" db="EMBL/GenBank/DDBJ databases">
        <title>Genomic Encyclopedia of Type Strains, Phase IV (KMG-IV): sequencing the most valuable type-strain genomes for metagenomic binning, comparative biology and taxonomic classification.</title>
        <authorList>
            <person name="Goeker M."/>
        </authorList>
    </citation>
    <scope>NUCLEOTIDE SEQUENCE [LARGE SCALE GENOMIC DNA]</scope>
    <source>
        <strain evidence="6 7">DSM 29481</strain>
    </source>
</reference>
<keyword evidence="2 6" id="KW-0238">DNA-binding</keyword>
<evidence type="ECO:0000256" key="4">
    <source>
        <dbReference type="SAM" id="Phobius"/>
    </source>
</evidence>
<dbReference type="PANTHER" id="PTHR30204">
    <property type="entry name" value="REDOX-CYCLING DRUG-SENSING TRANSCRIPTIONAL ACTIVATOR SOXR"/>
    <property type="match status" value="1"/>
</dbReference>
<feature type="transmembrane region" description="Helical" evidence="4">
    <location>
        <begin position="143"/>
        <end position="161"/>
    </location>
</feature>
<dbReference type="PROSITE" id="PS50937">
    <property type="entry name" value="HTH_MERR_2"/>
    <property type="match status" value="1"/>
</dbReference>
<feature type="transmembrane region" description="Helical" evidence="4">
    <location>
        <begin position="290"/>
        <end position="313"/>
    </location>
</feature>
<dbReference type="CDD" id="cd00592">
    <property type="entry name" value="HTH_MerR-like"/>
    <property type="match status" value="1"/>
</dbReference>
<accession>A0A4R3TM35</accession>
<comment type="caution">
    <text evidence="6">The sequence shown here is derived from an EMBL/GenBank/DDBJ whole genome shotgun (WGS) entry which is preliminary data.</text>
</comment>
<keyword evidence="3" id="KW-0804">Transcription</keyword>
<dbReference type="EMBL" id="SMBP01000003">
    <property type="protein sequence ID" value="TCU62695.1"/>
    <property type="molecule type" value="Genomic_DNA"/>
</dbReference>